<dbReference type="Proteomes" id="UP000323708">
    <property type="component" value="Unassembled WGS sequence"/>
</dbReference>
<dbReference type="PROSITE" id="PS51898">
    <property type="entry name" value="TYR_RECOMBINASE"/>
    <property type="match status" value="1"/>
</dbReference>
<dbReference type="Pfam" id="PF00589">
    <property type="entry name" value="Phage_integrase"/>
    <property type="match status" value="1"/>
</dbReference>
<proteinExistence type="inferred from homology"/>
<evidence type="ECO:0000313" key="9">
    <source>
        <dbReference type="Proteomes" id="UP000323708"/>
    </source>
</evidence>
<dbReference type="EMBL" id="VTUX01000001">
    <property type="protein sequence ID" value="KAA1194346.1"/>
    <property type="molecule type" value="Genomic_DNA"/>
</dbReference>
<organism evidence="8 9">
    <name type="scientific">Pseudohalioglobus sediminis</name>
    <dbReference type="NCBI Taxonomy" id="2606449"/>
    <lineage>
        <taxon>Bacteria</taxon>
        <taxon>Pseudomonadati</taxon>
        <taxon>Pseudomonadota</taxon>
        <taxon>Gammaproteobacteria</taxon>
        <taxon>Cellvibrionales</taxon>
        <taxon>Halieaceae</taxon>
        <taxon>Pseudohalioglobus</taxon>
    </lineage>
</organism>
<sequence length="323" mass="37352">MDDIRPATPQRSQRFVHQIQQDLRDKGYAFQTEKTYLHWIKRYIIFHNKRHPAQMGADDINVFLSHLGSQRNCSPATQRIALNALIYLYRKFLKVDLEPLAFEKARQRRRLPVVLSHGEVNGILTCLDGKYHLMVSLLYGAGLRQSELLNLRIKDIDFELNTLTVRSGKGDKDRTTLLPTTLLVPLQRQIAEVQKLHTRDIEDGFGEVYLPNALAQKNPRAAFELGWQFLFPSTRIGACPRTGVMRRHHLHHTALRKHVMKARLKAGITKPVKCHTFRHSFATRLLQKVYDLRTMQKLLGHNDVKTTEIYTHVLGQRANSSEQ</sequence>
<dbReference type="InterPro" id="IPR002104">
    <property type="entry name" value="Integrase_catalytic"/>
</dbReference>
<dbReference type="GO" id="GO:0003677">
    <property type="term" value="F:DNA binding"/>
    <property type="evidence" value="ECO:0007669"/>
    <property type="project" value="UniProtKB-UniRule"/>
</dbReference>
<dbReference type="Pfam" id="PF13495">
    <property type="entry name" value="Phage_int_SAM_4"/>
    <property type="match status" value="1"/>
</dbReference>
<feature type="domain" description="Core-binding (CB)" evidence="7">
    <location>
        <begin position="6"/>
        <end position="93"/>
    </location>
</feature>
<dbReference type="PROSITE" id="PS51900">
    <property type="entry name" value="CB"/>
    <property type="match status" value="1"/>
</dbReference>
<comment type="similarity">
    <text evidence="1">Belongs to the 'phage' integrase family.</text>
</comment>
<dbReference type="Gene3D" id="1.10.443.10">
    <property type="entry name" value="Intergrase catalytic core"/>
    <property type="match status" value="1"/>
</dbReference>
<evidence type="ECO:0000259" key="6">
    <source>
        <dbReference type="PROSITE" id="PS51898"/>
    </source>
</evidence>
<dbReference type="InterPro" id="IPR044068">
    <property type="entry name" value="CB"/>
</dbReference>
<feature type="domain" description="Tyr recombinase" evidence="6">
    <location>
        <begin position="110"/>
        <end position="323"/>
    </location>
</feature>
<dbReference type="GO" id="GO:0015074">
    <property type="term" value="P:DNA integration"/>
    <property type="evidence" value="ECO:0007669"/>
    <property type="project" value="UniProtKB-KW"/>
</dbReference>
<evidence type="ECO:0000313" key="8">
    <source>
        <dbReference type="EMBL" id="KAA1194346.1"/>
    </source>
</evidence>
<dbReference type="PANTHER" id="PTHR30349">
    <property type="entry name" value="PHAGE INTEGRASE-RELATED"/>
    <property type="match status" value="1"/>
</dbReference>
<keyword evidence="4" id="KW-0233">DNA recombination</keyword>
<protein>
    <submittedName>
        <fullName evidence="8">Integron integrase</fullName>
    </submittedName>
</protein>
<evidence type="ECO:0000256" key="1">
    <source>
        <dbReference type="ARBA" id="ARBA00008857"/>
    </source>
</evidence>
<dbReference type="InterPro" id="IPR011010">
    <property type="entry name" value="DNA_brk_join_enz"/>
</dbReference>
<evidence type="ECO:0000256" key="3">
    <source>
        <dbReference type="ARBA" id="ARBA00023125"/>
    </source>
</evidence>
<evidence type="ECO:0000256" key="4">
    <source>
        <dbReference type="ARBA" id="ARBA00023172"/>
    </source>
</evidence>
<dbReference type="PANTHER" id="PTHR30349:SF64">
    <property type="entry name" value="PROPHAGE INTEGRASE INTD-RELATED"/>
    <property type="match status" value="1"/>
</dbReference>
<keyword evidence="3 5" id="KW-0238">DNA-binding</keyword>
<dbReference type="InterPro" id="IPR004107">
    <property type="entry name" value="Integrase_SAM-like_N"/>
</dbReference>
<dbReference type="InterPro" id="IPR050090">
    <property type="entry name" value="Tyrosine_recombinase_XerCD"/>
</dbReference>
<dbReference type="RefSeq" id="WP_149609815.1">
    <property type="nucleotide sequence ID" value="NZ_VTUX01000001.1"/>
</dbReference>
<dbReference type="InterPro" id="IPR010998">
    <property type="entry name" value="Integrase_recombinase_N"/>
</dbReference>
<keyword evidence="9" id="KW-1185">Reference proteome</keyword>
<dbReference type="GO" id="GO:0006310">
    <property type="term" value="P:DNA recombination"/>
    <property type="evidence" value="ECO:0007669"/>
    <property type="project" value="UniProtKB-KW"/>
</dbReference>
<name>A0A5B0X4W4_9GAMM</name>
<evidence type="ECO:0000256" key="2">
    <source>
        <dbReference type="ARBA" id="ARBA00022908"/>
    </source>
</evidence>
<dbReference type="Gene3D" id="1.10.150.130">
    <property type="match status" value="1"/>
</dbReference>
<dbReference type="SUPFAM" id="SSF56349">
    <property type="entry name" value="DNA breaking-rejoining enzymes"/>
    <property type="match status" value="1"/>
</dbReference>
<dbReference type="NCBIfam" id="TIGR02249">
    <property type="entry name" value="integrase_gron"/>
    <property type="match status" value="1"/>
</dbReference>
<evidence type="ECO:0000259" key="7">
    <source>
        <dbReference type="PROSITE" id="PS51900"/>
    </source>
</evidence>
<dbReference type="AlphaFoldDB" id="A0A5B0X4W4"/>
<dbReference type="InterPro" id="IPR013762">
    <property type="entry name" value="Integrase-like_cat_sf"/>
</dbReference>
<gene>
    <name evidence="8" type="ORF">F0M18_02640</name>
</gene>
<accession>A0A5B0X4W4</accession>
<evidence type="ECO:0000256" key="5">
    <source>
        <dbReference type="PROSITE-ProRule" id="PRU01248"/>
    </source>
</evidence>
<comment type="caution">
    <text evidence="8">The sequence shown here is derived from an EMBL/GenBank/DDBJ whole genome shotgun (WGS) entry which is preliminary data.</text>
</comment>
<reference evidence="8 9" key="1">
    <citation type="submission" date="2019-09" db="EMBL/GenBank/DDBJ databases">
        <authorList>
            <person name="Chen X.-Y."/>
        </authorList>
    </citation>
    <scope>NUCLEOTIDE SEQUENCE [LARGE SCALE GENOMIC DNA]</scope>
    <source>
        <strain evidence="8 9">NY5</strain>
    </source>
</reference>
<keyword evidence="2" id="KW-0229">DNA integration</keyword>
<dbReference type="InterPro" id="IPR011946">
    <property type="entry name" value="Integrase_integron-type"/>
</dbReference>